<feature type="non-terminal residue" evidence="1">
    <location>
        <position position="1"/>
    </location>
</feature>
<sequence length="248" mass="28017">NIDIQPHSNIQMLAYWRGAQNKPISFIHDLFIFCLITVERDEDAEETTVDFQQLSPIYSHDHEENVSYSSNEQRRRFSESRSLTPKQRKVYLPKQWFLKTQILAISSVHGSLGKYLLNELKSFYVLSILSAHVIGNISQLTPSSLPISLLDIRGTQDTLQRRAPNMLHIYNTKEKGATTAATRSLTGGFIGLEKGEGGARERRRIPGQKSKFRGTGPAELWKQESGMGCMGSKSQGFHGWQASSRKFS</sequence>
<evidence type="ECO:0000313" key="2">
    <source>
        <dbReference type="Proteomes" id="UP001057279"/>
    </source>
</evidence>
<protein>
    <submittedName>
        <fullName evidence="1">Uncharacterized protein</fullName>
    </submittedName>
</protein>
<comment type="caution">
    <text evidence="1">The sequence shown here is derived from an EMBL/GenBank/DDBJ whole genome shotgun (WGS) entry which is preliminary data.</text>
</comment>
<evidence type="ECO:0000313" key="1">
    <source>
        <dbReference type="EMBL" id="KAI4589836.1"/>
    </source>
</evidence>
<reference evidence="1" key="1">
    <citation type="submission" date="2022-03" db="EMBL/GenBank/DDBJ databases">
        <title>Genomic analyses of argali, domestic sheep and their hybrids provide insights into chromosomal evolution, heterosis and genetic basis of agronomic traits.</title>
        <authorList>
            <person name="Li M."/>
        </authorList>
    </citation>
    <scope>NUCLEOTIDE SEQUENCE</scope>
    <source>
        <strain evidence="1">F1 hybrid</strain>
    </source>
</reference>
<proteinExistence type="predicted"/>
<keyword evidence="2" id="KW-1185">Reference proteome</keyword>
<accession>A0ACB9VK39</accession>
<gene>
    <name evidence="1" type="ORF">MJG53_000885</name>
</gene>
<organism evidence="1 2">
    <name type="scientific">Ovis ammon polii x Ovis aries</name>
    <dbReference type="NCBI Taxonomy" id="2918886"/>
    <lineage>
        <taxon>Eukaryota</taxon>
        <taxon>Metazoa</taxon>
        <taxon>Chordata</taxon>
        <taxon>Craniata</taxon>
        <taxon>Vertebrata</taxon>
        <taxon>Euteleostomi</taxon>
        <taxon>Mammalia</taxon>
        <taxon>Eutheria</taxon>
        <taxon>Laurasiatheria</taxon>
        <taxon>Artiodactyla</taxon>
        <taxon>Ruminantia</taxon>
        <taxon>Pecora</taxon>
        <taxon>Bovidae</taxon>
        <taxon>Caprinae</taxon>
        <taxon>Ovis</taxon>
    </lineage>
</organism>
<dbReference type="EMBL" id="CM043026">
    <property type="protein sequence ID" value="KAI4589836.1"/>
    <property type="molecule type" value="Genomic_DNA"/>
</dbReference>
<dbReference type="Proteomes" id="UP001057279">
    <property type="component" value="Linkage Group LG01"/>
</dbReference>
<name>A0ACB9VK39_9CETA</name>